<dbReference type="SMART" id="SM00552">
    <property type="entry name" value="ADEAMc"/>
    <property type="match status" value="1"/>
</dbReference>
<evidence type="ECO:0000259" key="4">
    <source>
        <dbReference type="PROSITE" id="PS50141"/>
    </source>
</evidence>
<feature type="region of interest" description="Disordered" evidence="2">
    <location>
        <begin position="168"/>
        <end position="220"/>
    </location>
</feature>
<dbReference type="PANTHER" id="PTHR10910">
    <property type="entry name" value="EUKARYOTE SPECIFIC DSRNA BINDING PROTEIN"/>
    <property type="match status" value="1"/>
</dbReference>
<dbReference type="InterPro" id="IPR044455">
    <property type="entry name" value="ADAD1_DSRM"/>
</dbReference>
<evidence type="ECO:0000256" key="2">
    <source>
        <dbReference type="SAM" id="MobiDB-lite"/>
    </source>
</evidence>
<dbReference type="GO" id="GO:0003726">
    <property type="term" value="F:double-stranded RNA adenosine deaminase activity"/>
    <property type="evidence" value="ECO:0007669"/>
    <property type="project" value="TreeGrafter"/>
</dbReference>
<dbReference type="InterPro" id="IPR002466">
    <property type="entry name" value="A_deamin"/>
</dbReference>
<dbReference type="GO" id="GO:0006396">
    <property type="term" value="P:RNA processing"/>
    <property type="evidence" value="ECO:0007669"/>
    <property type="project" value="InterPro"/>
</dbReference>
<feature type="region of interest" description="Disordered" evidence="2">
    <location>
        <begin position="323"/>
        <end position="348"/>
    </location>
</feature>
<sequence length="742" mass="82232">MAAALPWGAGGADNVTWSHVNQRAAARRLVKKEARRAGLPVARHVFRVGGARNVTWLHVNQRGRRGDWSRRRRGGGTSGWRAFFFRAGSGCCPSERLRLRVPEESSPQPEPGLAHSPRGLNMSTQETPKEGRRTLRLAATLSQNVSYLPSVQNESPMECAPAINTDQKLADSTGQAASGRNLDNNATTSATVQPQIEKSENKQDLQMQLDTPDPAHSSAKLPAISEPAVDVTRLIALLNEFEETNENPISALYLFCQRKGCSLHFKEVENSEAAAMSHYSFRAVMDGFDFKEGIGCSKREAKYNSAKIALKQLCQQLQKIAPKEAPGQKRRNIPEETVPKRPQAPDDTKLSRGARVITGRRPRVPSENLIIHPVRCAAVSNCILNMLLESLPKYKSCRGSLATFIVEKVTDDGTSEQYDVVALGTGETCYSSWMRFDGRLLHDCHAVVVARRALQRYLFKQLLLLCGNDPVGLGKCIFCKSSGSDLLSLKKNIFFHLYLSKVPKGAAQSILMDPVPYRNPEMRLHIHSKGSTMPAANCRPSVTATHVCCMTASDKLSRWMVLGVQGALLSHFIKPLYITSVVLPGQFHPMQIVTKAINQRVDESLNEKLPVLFTAVRAHFSHCGEEEPKEAEPLYKKLSINWCRGDKTVEIVDGTTGQISEDSPFKNGVNTASRLCKAATLYSFRRVAEEMNRQDLLDLSTCHEAKMNAKTYQEAKGILNYHFISTGAGPWPQKRLVDNFSK</sequence>
<dbReference type="GO" id="GO:0008251">
    <property type="term" value="F:tRNA-specific adenosine deaminase activity"/>
    <property type="evidence" value="ECO:0007669"/>
    <property type="project" value="TreeGrafter"/>
</dbReference>
<dbReference type="CDD" id="cd19905">
    <property type="entry name" value="DSRM_ADAD1"/>
    <property type="match status" value="1"/>
</dbReference>
<dbReference type="PANTHER" id="PTHR10910:SF106">
    <property type="entry name" value="ADENOSINE DEAMINASE DOMAIN-CONTAINING PROTEIN 2"/>
    <property type="match status" value="1"/>
</dbReference>
<organism evidence="5 6">
    <name type="scientific">Scyliorhinus torazame</name>
    <name type="common">Cloudy catshark</name>
    <name type="synonym">Catulus torazame</name>
    <dbReference type="NCBI Taxonomy" id="75743"/>
    <lineage>
        <taxon>Eukaryota</taxon>
        <taxon>Metazoa</taxon>
        <taxon>Chordata</taxon>
        <taxon>Craniata</taxon>
        <taxon>Vertebrata</taxon>
        <taxon>Chondrichthyes</taxon>
        <taxon>Elasmobranchii</taxon>
        <taxon>Galeomorphii</taxon>
        <taxon>Galeoidea</taxon>
        <taxon>Carcharhiniformes</taxon>
        <taxon>Scyliorhinidae</taxon>
        <taxon>Scyliorhinus</taxon>
    </lineage>
</organism>
<feature type="domain" description="DRBM" evidence="3">
    <location>
        <begin position="247"/>
        <end position="315"/>
    </location>
</feature>
<gene>
    <name evidence="5" type="ORF">scyTo_0009449</name>
</gene>
<dbReference type="Pfam" id="PF02137">
    <property type="entry name" value="A_deamin"/>
    <property type="match status" value="1"/>
</dbReference>
<dbReference type="STRING" id="75743.A0A401NMG4"/>
<evidence type="ECO:0000259" key="3">
    <source>
        <dbReference type="PROSITE" id="PS50137"/>
    </source>
</evidence>
<name>A0A401NMG4_SCYTO</name>
<dbReference type="SMART" id="SM00358">
    <property type="entry name" value="DSRM"/>
    <property type="match status" value="1"/>
</dbReference>
<evidence type="ECO:0008006" key="7">
    <source>
        <dbReference type="Google" id="ProtNLM"/>
    </source>
</evidence>
<evidence type="ECO:0000313" key="5">
    <source>
        <dbReference type="EMBL" id="GCB62044.1"/>
    </source>
</evidence>
<reference evidence="5 6" key="1">
    <citation type="journal article" date="2018" name="Nat. Ecol. Evol.">
        <title>Shark genomes provide insights into elasmobranch evolution and the origin of vertebrates.</title>
        <authorList>
            <person name="Hara Y"/>
            <person name="Yamaguchi K"/>
            <person name="Onimaru K"/>
            <person name="Kadota M"/>
            <person name="Koyanagi M"/>
            <person name="Keeley SD"/>
            <person name="Tatsumi K"/>
            <person name="Tanaka K"/>
            <person name="Motone F"/>
            <person name="Kageyama Y"/>
            <person name="Nozu R"/>
            <person name="Adachi N"/>
            <person name="Nishimura O"/>
            <person name="Nakagawa R"/>
            <person name="Tanegashima C"/>
            <person name="Kiyatake I"/>
            <person name="Matsumoto R"/>
            <person name="Murakumo K"/>
            <person name="Nishida K"/>
            <person name="Terakita A"/>
            <person name="Kuratani S"/>
            <person name="Sato K"/>
            <person name="Hyodo S Kuraku.S."/>
        </authorList>
    </citation>
    <scope>NUCLEOTIDE SEQUENCE [LARGE SCALE GENOMIC DNA]</scope>
</reference>
<dbReference type="SUPFAM" id="SSF54768">
    <property type="entry name" value="dsRNA-binding domain-like"/>
    <property type="match status" value="1"/>
</dbReference>
<dbReference type="Proteomes" id="UP000288216">
    <property type="component" value="Unassembled WGS sequence"/>
</dbReference>
<dbReference type="Gene3D" id="3.30.160.20">
    <property type="match status" value="1"/>
</dbReference>
<dbReference type="PROSITE" id="PS50137">
    <property type="entry name" value="DS_RBD"/>
    <property type="match status" value="1"/>
</dbReference>
<proteinExistence type="predicted"/>
<evidence type="ECO:0000256" key="1">
    <source>
        <dbReference type="PROSITE-ProRule" id="PRU00266"/>
    </source>
</evidence>
<dbReference type="PROSITE" id="PS50141">
    <property type="entry name" value="A_DEAMIN_EDITASE"/>
    <property type="match status" value="1"/>
</dbReference>
<dbReference type="GO" id="GO:0003725">
    <property type="term" value="F:double-stranded RNA binding"/>
    <property type="evidence" value="ECO:0007669"/>
    <property type="project" value="TreeGrafter"/>
</dbReference>
<dbReference type="Pfam" id="PF00035">
    <property type="entry name" value="dsrm"/>
    <property type="match status" value="1"/>
</dbReference>
<dbReference type="GO" id="GO:0005737">
    <property type="term" value="C:cytoplasm"/>
    <property type="evidence" value="ECO:0007669"/>
    <property type="project" value="TreeGrafter"/>
</dbReference>
<protein>
    <recommendedName>
        <fullName evidence="7">A to I editase domain-containing protein</fullName>
    </recommendedName>
</protein>
<feature type="compositionally biased region" description="Basic and acidic residues" evidence="2">
    <location>
        <begin position="332"/>
        <end position="348"/>
    </location>
</feature>
<feature type="compositionally biased region" description="Polar residues" evidence="2">
    <location>
        <begin position="168"/>
        <end position="196"/>
    </location>
</feature>
<dbReference type="GO" id="GO:0005730">
    <property type="term" value="C:nucleolus"/>
    <property type="evidence" value="ECO:0007669"/>
    <property type="project" value="TreeGrafter"/>
</dbReference>
<accession>A0A401NMG4</accession>
<dbReference type="EMBL" id="BFAA01003859">
    <property type="protein sequence ID" value="GCB62044.1"/>
    <property type="molecule type" value="Genomic_DNA"/>
</dbReference>
<dbReference type="InterPro" id="IPR014720">
    <property type="entry name" value="dsRBD_dom"/>
</dbReference>
<comment type="caution">
    <text evidence="5">The sequence shown here is derived from an EMBL/GenBank/DDBJ whole genome shotgun (WGS) entry which is preliminary data.</text>
</comment>
<evidence type="ECO:0000313" key="6">
    <source>
        <dbReference type="Proteomes" id="UP000288216"/>
    </source>
</evidence>
<dbReference type="OrthoDB" id="10268011at2759"/>
<feature type="region of interest" description="Disordered" evidence="2">
    <location>
        <begin position="100"/>
        <end position="131"/>
    </location>
</feature>
<dbReference type="AlphaFoldDB" id="A0A401NMG4"/>
<feature type="domain" description="A to I editase" evidence="4">
    <location>
        <begin position="422"/>
        <end position="734"/>
    </location>
</feature>
<dbReference type="GO" id="GO:0006382">
    <property type="term" value="P:adenosine to inosine editing"/>
    <property type="evidence" value="ECO:0007669"/>
    <property type="project" value="TreeGrafter"/>
</dbReference>
<keyword evidence="1" id="KW-0694">RNA-binding</keyword>
<keyword evidence="6" id="KW-1185">Reference proteome</keyword>
<dbReference type="OMA" id="PYRNPEM"/>